<dbReference type="Proteomes" id="UP001597353">
    <property type="component" value="Unassembled WGS sequence"/>
</dbReference>
<reference evidence="2" key="1">
    <citation type="journal article" date="2019" name="Int. J. Syst. Evol. Microbiol.">
        <title>The Global Catalogue of Microorganisms (GCM) 10K type strain sequencing project: providing services to taxonomists for standard genome sequencing and annotation.</title>
        <authorList>
            <consortium name="The Broad Institute Genomics Platform"/>
            <consortium name="The Broad Institute Genome Sequencing Center for Infectious Disease"/>
            <person name="Wu L."/>
            <person name="Ma J."/>
        </authorList>
    </citation>
    <scope>NUCLEOTIDE SEQUENCE [LARGE SCALE GENOMIC DNA]</scope>
    <source>
        <strain evidence="2">CGMCC 4.7242</strain>
    </source>
</reference>
<comment type="caution">
    <text evidence="1">The sequence shown here is derived from an EMBL/GenBank/DDBJ whole genome shotgun (WGS) entry which is preliminary data.</text>
</comment>
<gene>
    <name evidence="1" type="ORF">ACFSGJ_11280</name>
</gene>
<dbReference type="InterPro" id="IPR021553">
    <property type="entry name" value="DUF3008"/>
</dbReference>
<protein>
    <submittedName>
        <fullName evidence="1">DUF3008 family protein</fullName>
    </submittedName>
</protein>
<accession>A0ABW4S5Y9</accession>
<name>A0ABW4S5Y9_9RHOB</name>
<dbReference type="RefSeq" id="WP_390261585.1">
    <property type="nucleotide sequence ID" value="NZ_JBHUGH010000009.1"/>
</dbReference>
<organism evidence="1 2">
    <name type="scientific">Halodurantibacterium flavum</name>
    <dbReference type="NCBI Taxonomy" id="1382802"/>
    <lineage>
        <taxon>Bacteria</taxon>
        <taxon>Pseudomonadati</taxon>
        <taxon>Pseudomonadota</taxon>
        <taxon>Alphaproteobacteria</taxon>
        <taxon>Rhodobacterales</taxon>
        <taxon>Paracoccaceae</taxon>
        <taxon>Halodurantibacterium</taxon>
    </lineage>
</organism>
<evidence type="ECO:0000313" key="2">
    <source>
        <dbReference type="Proteomes" id="UP001597353"/>
    </source>
</evidence>
<dbReference type="Pfam" id="PF11450">
    <property type="entry name" value="DUF3008"/>
    <property type="match status" value="1"/>
</dbReference>
<keyword evidence="2" id="KW-1185">Reference proteome</keyword>
<evidence type="ECO:0000313" key="1">
    <source>
        <dbReference type="EMBL" id="MFD1912793.1"/>
    </source>
</evidence>
<proteinExistence type="predicted"/>
<dbReference type="EMBL" id="JBHUGH010000009">
    <property type="protein sequence ID" value="MFD1912793.1"/>
    <property type="molecule type" value="Genomic_DNA"/>
</dbReference>
<sequence length="60" mass="6647">MNVQTRLEDPARIALAAKRGQGDAGTLRGNARLLYENLTERELAEMAELAPPDLRGQRLD</sequence>